<organism evidence="2 3">
    <name type="scientific">Nezara viridula</name>
    <name type="common">Southern green stink bug</name>
    <name type="synonym">Cimex viridulus</name>
    <dbReference type="NCBI Taxonomy" id="85310"/>
    <lineage>
        <taxon>Eukaryota</taxon>
        <taxon>Metazoa</taxon>
        <taxon>Ecdysozoa</taxon>
        <taxon>Arthropoda</taxon>
        <taxon>Hexapoda</taxon>
        <taxon>Insecta</taxon>
        <taxon>Pterygota</taxon>
        <taxon>Neoptera</taxon>
        <taxon>Paraneoptera</taxon>
        <taxon>Hemiptera</taxon>
        <taxon>Heteroptera</taxon>
        <taxon>Panheteroptera</taxon>
        <taxon>Pentatomomorpha</taxon>
        <taxon>Pentatomoidea</taxon>
        <taxon>Pentatomidae</taxon>
        <taxon>Pentatominae</taxon>
        <taxon>Nezara</taxon>
    </lineage>
</organism>
<gene>
    <name evidence="2" type="ORF">NEZAVI_LOCUS8433</name>
</gene>
<evidence type="ECO:0000313" key="2">
    <source>
        <dbReference type="EMBL" id="CAH1398862.1"/>
    </source>
</evidence>
<protein>
    <submittedName>
        <fullName evidence="2">Uncharacterized protein</fullName>
    </submittedName>
</protein>
<proteinExistence type="predicted"/>
<accession>A0A9P0MQD6</accession>
<keyword evidence="1" id="KW-0175">Coiled coil</keyword>
<name>A0A9P0MQD6_NEZVI</name>
<reference evidence="2" key="1">
    <citation type="submission" date="2022-01" db="EMBL/GenBank/DDBJ databases">
        <authorList>
            <person name="King R."/>
        </authorList>
    </citation>
    <scope>NUCLEOTIDE SEQUENCE</scope>
</reference>
<dbReference type="Proteomes" id="UP001152798">
    <property type="component" value="Chromosome 4"/>
</dbReference>
<keyword evidence="3" id="KW-1185">Reference proteome</keyword>
<dbReference type="EMBL" id="OV725080">
    <property type="protein sequence ID" value="CAH1398862.1"/>
    <property type="molecule type" value="Genomic_DNA"/>
</dbReference>
<evidence type="ECO:0000256" key="1">
    <source>
        <dbReference type="SAM" id="Coils"/>
    </source>
</evidence>
<sequence>MLRFLNHRALRFRPTSSGFLFKSSNTQEQLEVLRRKLKTMKALKATVEAGKDQIKPHVLQDSLNYVNSKIKDIEEAMESLEKRD</sequence>
<evidence type="ECO:0000313" key="3">
    <source>
        <dbReference type="Proteomes" id="UP001152798"/>
    </source>
</evidence>
<feature type="coiled-coil region" evidence="1">
    <location>
        <begin position="23"/>
        <end position="83"/>
    </location>
</feature>
<dbReference type="AlphaFoldDB" id="A0A9P0MQD6"/>